<evidence type="ECO:0000256" key="6">
    <source>
        <dbReference type="RuleBase" id="RU362112"/>
    </source>
</evidence>
<evidence type="ECO:0000313" key="9">
    <source>
        <dbReference type="Proteomes" id="UP000327468"/>
    </source>
</evidence>
<gene>
    <name evidence="8" type="ORF">PHYPO_G00011010</name>
</gene>
<name>A0A5N5Q7B4_PANHP</name>
<keyword evidence="2" id="KW-0732">Signal</keyword>
<keyword evidence="1 6" id="KW-0479">Metal-binding</keyword>
<dbReference type="InterPro" id="IPR013320">
    <property type="entry name" value="ConA-like_dom_sf"/>
</dbReference>
<protein>
    <recommendedName>
        <fullName evidence="6">Pentraxin family member</fullName>
    </recommendedName>
</protein>
<dbReference type="Proteomes" id="UP000327468">
    <property type="component" value="Chromosome 1"/>
</dbReference>
<dbReference type="GO" id="GO:0005576">
    <property type="term" value="C:extracellular region"/>
    <property type="evidence" value="ECO:0007669"/>
    <property type="project" value="UniProtKB-SubCell"/>
</dbReference>
<evidence type="ECO:0000256" key="3">
    <source>
        <dbReference type="ARBA" id="ARBA00022837"/>
    </source>
</evidence>
<keyword evidence="3 6" id="KW-0106">Calcium</keyword>
<comment type="similarity">
    <text evidence="6">Belongs to the pentraxin family.</text>
</comment>
<dbReference type="PROSITE" id="PS00289">
    <property type="entry name" value="PTX_1"/>
    <property type="match status" value="1"/>
</dbReference>
<evidence type="ECO:0000256" key="4">
    <source>
        <dbReference type="ARBA" id="ARBA00023157"/>
    </source>
</evidence>
<dbReference type="Gene3D" id="2.60.120.200">
    <property type="match status" value="1"/>
</dbReference>
<keyword evidence="9" id="KW-1185">Reference proteome</keyword>
<dbReference type="InterPro" id="IPR001759">
    <property type="entry name" value="PTX_dom"/>
</dbReference>
<proteinExistence type="inferred from homology"/>
<dbReference type="PANTHER" id="PTHR45869:SF2">
    <property type="entry name" value="C-REACTIVE PROTEIN-RELATED"/>
    <property type="match status" value="1"/>
</dbReference>
<evidence type="ECO:0000313" key="8">
    <source>
        <dbReference type="EMBL" id="KAB5587247.1"/>
    </source>
</evidence>
<accession>A0A5N5Q7B4</accession>
<dbReference type="PANTHER" id="PTHR45869">
    <property type="entry name" value="C-REACTIVE PROTEIN-RELATED"/>
    <property type="match status" value="1"/>
</dbReference>
<organism evidence="8 9">
    <name type="scientific">Pangasianodon hypophthalmus</name>
    <name type="common">Striped catfish</name>
    <name type="synonym">Helicophagus hypophthalmus</name>
    <dbReference type="NCBI Taxonomy" id="310915"/>
    <lineage>
        <taxon>Eukaryota</taxon>
        <taxon>Metazoa</taxon>
        <taxon>Chordata</taxon>
        <taxon>Craniata</taxon>
        <taxon>Vertebrata</taxon>
        <taxon>Euteleostomi</taxon>
        <taxon>Actinopterygii</taxon>
        <taxon>Neopterygii</taxon>
        <taxon>Teleostei</taxon>
        <taxon>Ostariophysi</taxon>
        <taxon>Siluriformes</taxon>
        <taxon>Pangasiidae</taxon>
        <taxon>Pangasianodon</taxon>
    </lineage>
</organism>
<sequence length="247" mass="28057">MINSSSLEIVMSEKIRAPLYSKNKMKMVTMGLLLLLSLASCSDSKVFLFPVESSSSYVYLIPKKPLNLQAFTLCMRVATEIWGNRETILFAYRTQDADELNVWREKDGRLSLYLRSSKRGALFALPMLSTLSTHLCVTWESRTGTTTFWVDGHRSLPKIYGRGHYVHPNGAVIIGQDPDSYLGGFSKSQSFVGEITDLHMWDTVLRAGQIKKLYEKQYDAPTGNVLNWNSLQYRIYGNVVEKYKSEA</sequence>
<evidence type="ECO:0000256" key="5">
    <source>
        <dbReference type="PROSITE-ProRule" id="PRU01172"/>
    </source>
</evidence>
<dbReference type="Pfam" id="PF00354">
    <property type="entry name" value="Pentaxin"/>
    <property type="match status" value="1"/>
</dbReference>
<dbReference type="AlphaFoldDB" id="A0A5N5Q7B4"/>
<feature type="domain" description="Pentraxin (PTX)" evidence="7">
    <location>
        <begin position="43"/>
        <end position="247"/>
    </location>
</feature>
<comment type="subunit">
    <text evidence="6">Homopentamer. Pentaxin (or pentraxin) have a discoid arrangement of 5 non-covalently bound subunits.</text>
</comment>
<comment type="caution">
    <text evidence="8">The sequence shown here is derived from an EMBL/GenBank/DDBJ whole genome shotgun (WGS) entry which is preliminary data.</text>
</comment>
<dbReference type="GO" id="GO:0046872">
    <property type="term" value="F:metal ion binding"/>
    <property type="evidence" value="ECO:0007669"/>
    <property type="project" value="UniProtKB-KW"/>
</dbReference>
<comment type="cofactor">
    <cofactor evidence="6">
        <name>Ca(2+)</name>
        <dbReference type="ChEBI" id="CHEBI:29108"/>
    </cofactor>
    <text evidence="6">Binds 2 calcium ions per subunit.</text>
</comment>
<dbReference type="EMBL" id="VFJC01000002">
    <property type="protein sequence ID" value="KAB5587247.1"/>
    <property type="molecule type" value="Genomic_DNA"/>
</dbReference>
<comment type="caution">
    <text evidence="5">Lacks conserved residue(s) required for the propagation of feature annotation.</text>
</comment>
<evidence type="ECO:0000256" key="2">
    <source>
        <dbReference type="ARBA" id="ARBA00022729"/>
    </source>
</evidence>
<reference evidence="8 9" key="1">
    <citation type="submission" date="2019-06" db="EMBL/GenBank/DDBJ databases">
        <title>A chromosome-scale genome assembly of the striped catfish, Pangasianodon hypophthalmus.</title>
        <authorList>
            <person name="Wen M."/>
            <person name="Zahm M."/>
            <person name="Roques C."/>
            <person name="Cabau C."/>
            <person name="Klopp C."/>
            <person name="Donnadieu C."/>
            <person name="Jouanno E."/>
            <person name="Avarre J.-C."/>
            <person name="Campet M."/>
            <person name="Ha T.T.T."/>
            <person name="Dugue R."/>
            <person name="Lampietro C."/>
            <person name="Louis A."/>
            <person name="Herpin A."/>
            <person name="Echchiki A."/>
            <person name="Berthelot C."/>
            <person name="Parey E."/>
            <person name="Roest-Crollius H."/>
            <person name="Braasch I."/>
            <person name="Postlethwait J."/>
            <person name="Bobe J."/>
            <person name="Montfort J."/>
            <person name="Bouchez O."/>
            <person name="Begum T."/>
            <person name="Schartl M."/>
            <person name="Guiguen Y."/>
        </authorList>
    </citation>
    <scope>NUCLEOTIDE SEQUENCE [LARGE SCALE GENOMIC DNA]</scope>
    <source>
        <strain evidence="8 9">Indonesia</strain>
        <tissue evidence="8">Blood</tissue>
    </source>
</reference>
<dbReference type="SMART" id="SM00159">
    <property type="entry name" value="PTX"/>
    <property type="match status" value="1"/>
</dbReference>
<dbReference type="CDD" id="cd00152">
    <property type="entry name" value="PTX"/>
    <property type="match status" value="1"/>
</dbReference>
<dbReference type="InterPro" id="IPR051005">
    <property type="entry name" value="Pentraxin_domain"/>
</dbReference>
<dbReference type="PROSITE" id="PS51828">
    <property type="entry name" value="PTX_2"/>
    <property type="match status" value="1"/>
</dbReference>
<keyword evidence="4" id="KW-1015">Disulfide bond</keyword>
<comment type="subcellular location">
    <subcellularLocation>
        <location evidence="6">Secreted</location>
    </subcellularLocation>
</comment>
<dbReference type="SUPFAM" id="SSF49899">
    <property type="entry name" value="Concanavalin A-like lectins/glucanases"/>
    <property type="match status" value="1"/>
</dbReference>
<dbReference type="PRINTS" id="PR00895">
    <property type="entry name" value="PENTAXIN"/>
</dbReference>
<evidence type="ECO:0000256" key="1">
    <source>
        <dbReference type="ARBA" id="ARBA00022723"/>
    </source>
</evidence>
<dbReference type="InterPro" id="IPR030476">
    <property type="entry name" value="Pentaxin_CS"/>
</dbReference>
<evidence type="ECO:0000259" key="7">
    <source>
        <dbReference type="PROSITE" id="PS51828"/>
    </source>
</evidence>